<feature type="chain" id="PRO_5024421624" description="Cell shape-determining protein MreC" evidence="6">
    <location>
        <begin position="18"/>
        <end position="280"/>
    </location>
</feature>
<comment type="function">
    <text evidence="5">Involved in formation and maintenance of cell shape.</text>
</comment>
<organism evidence="8 9">
    <name type="scientific">Phragmitibacter flavus</name>
    <dbReference type="NCBI Taxonomy" id="2576071"/>
    <lineage>
        <taxon>Bacteria</taxon>
        <taxon>Pseudomonadati</taxon>
        <taxon>Verrucomicrobiota</taxon>
        <taxon>Verrucomicrobiia</taxon>
        <taxon>Verrucomicrobiales</taxon>
        <taxon>Verrucomicrobiaceae</taxon>
        <taxon>Phragmitibacter</taxon>
    </lineage>
</organism>
<dbReference type="OrthoDB" id="9792313at2"/>
<dbReference type="GO" id="GO:0005886">
    <property type="term" value="C:plasma membrane"/>
    <property type="evidence" value="ECO:0007669"/>
    <property type="project" value="TreeGrafter"/>
</dbReference>
<keyword evidence="6" id="KW-0732">Signal</keyword>
<evidence type="ECO:0000256" key="6">
    <source>
        <dbReference type="SAM" id="SignalP"/>
    </source>
</evidence>
<feature type="domain" description="Rod shape-determining protein MreC beta-barrel core" evidence="7">
    <location>
        <begin position="115"/>
        <end position="263"/>
    </location>
</feature>
<protein>
    <recommendedName>
        <fullName evidence="2 5">Cell shape-determining protein MreC</fullName>
    </recommendedName>
    <alternativeName>
        <fullName evidence="4 5">Cell shape protein MreC</fullName>
    </alternativeName>
</protein>
<evidence type="ECO:0000256" key="2">
    <source>
        <dbReference type="ARBA" id="ARBA00013855"/>
    </source>
</evidence>
<dbReference type="InterPro" id="IPR042177">
    <property type="entry name" value="Cell/Rod_1"/>
</dbReference>
<dbReference type="EMBL" id="VAUV01000003">
    <property type="protein sequence ID" value="TLD71900.1"/>
    <property type="molecule type" value="Genomic_DNA"/>
</dbReference>
<keyword evidence="9" id="KW-1185">Reference proteome</keyword>
<name>A0A5R8KI34_9BACT</name>
<dbReference type="RefSeq" id="WP_138084904.1">
    <property type="nucleotide sequence ID" value="NZ_VAUV01000003.1"/>
</dbReference>
<dbReference type="PANTHER" id="PTHR34138">
    <property type="entry name" value="CELL SHAPE-DETERMINING PROTEIN MREC"/>
    <property type="match status" value="1"/>
</dbReference>
<dbReference type="Pfam" id="PF04085">
    <property type="entry name" value="MreC"/>
    <property type="match status" value="1"/>
</dbReference>
<reference evidence="8 9" key="1">
    <citation type="submission" date="2019-05" db="EMBL/GenBank/DDBJ databases">
        <title>Verrucobacter flavum gen. nov., sp. nov. a new member of the family Verrucomicrobiaceae.</title>
        <authorList>
            <person name="Szuroczki S."/>
            <person name="Abbaszade G."/>
            <person name="Szabo A."/>
            <person name="Felfoldi T."/>
            <person name="Schumann P."/>
            <person name="Boka K."/>
            <person name="Keki Z."/>
            <person name="Toumi M."/>
            <person name="Toth E."/>
        </authorList>
    </citation>
    <scope>NUCLEOTIDE SEQUENCE [LARGE SCALE GENOMIC DNA]</scope>
    <source>
        <strain evidence="8 9">MG-N-17</strain>
    </source>
</reference>
<dbReference type="AlphaFoldDB" id="A0A5R8KI34"/>
<dbReference type="InterPro" id="IPR055342">
    <property type="entry name" value="MreC_beta-barrel_core"/>
</dbReference>
<evidence type="ECO:0000256" key="1">
    <source>
        <dbReference type="ARBA" id="ARBA00009369"/>
    </source>
</evidence>
<dbReference type="GO" id="GO:0008360">
    <property type="term" value="P:regulation of cell shape"/>
    <property type="evidence" value="ECO:0007669"/>
    <property type="project" value="UniProtKB-KW"/>
</dbReference>
<proteinExistence type="inferred from homology"/>
<keyword evidence="3 5" id="KW-0133">Cell shape</keyword>
<dbReference type="Proteomes" id="UP000306196">
    <property type="component" value="Unassembled WGS sequence"/>
</dbReference>
<dbReference type="Gene3D" id="2.40.10.350">
    <property type="entry name" value="Rod shape-determining protein MreC, domain 2"/>
    <property type="match status" value="1"/>
</dbReference>
<evidence type="ECO:0000313" key="9">
    <source>
        <dbReference type="Proteomes" id="UP000306196"/>
    </source>
</evidence>
<comment type="similarity">
    <text evidence="1 5">Belongs to the MreC family.</text>
</comment>
<gene>
    <name evidence="8" type="primary">mreC</name>
    <name evidence="8" type="ORF">FEM03_04015</name>
</gene>
<evidence type="ECO:0000256" key="4">
    <source>
        <dbReference type="ARBA" id="ARBA00032089"/>
    </source>
</evidence>
<sequence length="280" mass="30618">MKKGNIIALLLFLAAVAAVFTLKTPQTRAIQTSVMNFLSPFIRGSALAEEQFKSATNTPSDPAQLQREYNNLRQEAEGLRIIAQKYNQVLQENNKFRAMLNYRQQSEYKLTAARVLRRSASNWWSTLVIDKGALDGLVTDSPVITDIGLVGKTGKIAAHTAEVILLTDEECRVAARIEGTQFKGILSGERGDFESRPNLYLRFLDPTLTVTPGTNVYSTGDGGVFPPQLLLGKVKSFQAKDVSGEAIVDSAVNFNLLEDVFVVHVDSMPSSVPSAIPVAE</sequence>
<evidence type="ECO:0000256" key="3">
    <source>
        <dbReference type="ARBA" id="ARBA00022960"/>
    </source>
</evidence>
<evidence type="ECO:0000256" key="5">
    <source>
        <dbReference type="PIRNR" id="PIRNR038471"/>
    </source>
</evidence>
<evidence type="ECO:0000259" key="7">
    <source>
        <dbReference type="Pfam" id="PF04085"/>
    </source>
</evidence>
<accession>A0A5R8KI34</accession>
<dbReference type="Gene3D" id="2.40.10.340">
    <property type="entry name" value="Rod shape-determining protein MreC, domain 1"/>
    <property type="match status" value="1"/>
</dbReference>
<dbReference type="PIRSF" id="PIRSF038471">
    <property type="entry name" value="MreC"/>
    <property type="match status" value="1"/>
</dbReference>
<evidence type="ECO:0000313" key="8">
    <source>
        <dbReference type="EMBL" id="TLD71900.1"/>
    </source>
</evidence>
<dbReference type="PANTHER" id="PTHR34138:SF1">
    <property type="entry name" value="CELL SHAPE-DETERMINING PROTEIN MREC"/>
    <property type="match status" value="1"/>
</dbReference>
<feature type="signal peptide" evidence="6">
    <location>
        <begin position="1"/>
        <end position="17"/>
    </location>
</feature>
<dbReference type="NCBIfam" id="TIGR00219">
    <property type="entry name" value="mreC"/>
    <property type="match status" value="1"/>
</dbReference>
<dbReference type="InterPro" id="IPR042175">
    <property type="entry name" value="Cell/Rod_MreC_2"/>
</dbReference>
<comment type="caution">
    <text evidence="8">The sequence shown here is derived from an EMBL/GenBank/DDBJ whole genome shotgun (WGS) entry which is preliminary data.</text>
</comment>
<dbReference type="InterPro" id="IPR007221">
    <property type="entry name" value="MreC"/>
</dbReference>